<sequence length="250" mass="28689">MINQTTTSSIHKYGKLDIDIDVPFPPDIKAIELVRKRKTFKKSMKSSNGFIIYRGQYLKQLHRLGFKPGMTQISTSAGRAWKAEPKNVKNWYAELAETSGKMIMQEHMKSVAFNNNNWVEWDATKNDKKQQTIPESQNLSNSQITQYKDLVNTPEASSQSRASNEQTTQQTTVNNDSFILQSTRDKYPNWPNLLESYSKVNVNNDNDDHHQYINTLHFSSSSVSKLHFPSSSSVSSLPSNQNHFMFPYKN</sequence>
<name>A0A9N9D3C7_9GLOM</name>
<feature type="compositionally biased region" description="Polar residues" evidence="1">
    <location>
        <begin position="131"/>
        <end position="144"/>
    </location>
</feature>
<dbReference type="Gene3D" id="1.10.30.10">
    <property type="entry name" value="High mobility group box domain"/>
    <property type="match status" value="1"/>
</dbReference>
<feature type="compositionally biased region" description="Polar residues" evidence="1">
    <location>
        <begin position="154"/>
        <end position="165"/>
    </location>
</feature>
<dbReference type="EMBL" id="CAJVPL010002978">
    <property type="protein sequence ID" value="CAG8623713.1"/>
    <property type="molecule type" value="Genomic_DNA"/>
</dbReference>
<organism evidence="2 3">
    <name type="scientific">Ambispora gerdemannii</name>
    <dbReference type="NCBI Taxonomy" id="144530"/>
    <lineage>
        <taxon>Eukaryota</taxon>
        <taxon>Fungi</taxon>
        <taxon>Fungi incertae sedis</taxon>
        <taxon>Mucoromycota</taxon>
        <taxon>Glomeromycotina</taxon>
        <taxon>Glomeromycetes</taxon>
        <taxon>Archaeosporales</taxon>
        <taxon>Ambisporaceae</taxon>
        <taxon>Ambispora</taxon>
    </lineage>
</organism>
<evidence type="ECO:0000313" key="2">
    <source>
        <dbReference type="EMBL" id="CAG8623713.1"/>
    </source>
</evidence>
<accession>A0A9N9D3C7</accession>
<evidence type="ECO:0000256" key="1">
    <source>
        <dbReference type="SAM" id="MobiDB-lite"/>
    </source>
</evidence>
<feature type="region of interest" description="Disordered" evidence="1">
    <location>
        <begin position="125"/>
        <end position="144"/>
    </location>
</feature>
<dbReference type="AlphaFoldDB" id="A0A9N9D3C7"/>
<protein>
    <submittedName>
        <fullName evidence="2">2494_t:CDS:1</fullName>
    </submittedName>
</protein>
<comment type="caution">
    <text evidence="2">The sequence shown here is derived from an EMBL/GenBank/DDBJ whole genome shotgun (WGS) entry which is preliminary data.</text>
</comment>
<dbReference type="OrthoDB" id="2356399at2759"/>
<dbReference type="InterPro" id="IPR036910">
    <property type="entry name" value="HMG_box_dom_sf"/>
</dbReference>
<feature type="region of interest" description="Disordered" evidence="1">
    <location>
        <begin position="152"/>
        <end position="180"/>
    </location>
</feature>
<reference evidence="2" key="1">
    <citation type="submission" date="2021-06" db="EMBL/GenBank/DDBJ databases">
        <authorList>
            <person name="Kallberg Y."/>
            <person name="Tangrot J."/>
            <person name="Rosling A."/>
        </authorList>
    </citation>
    <scope>NUCLEOTIDE SEQUENCE</scope>
    <source>
        <strain evidence="2">MT106</strain>
    </source>
</reference>
<dbReference type="Proteomes" id="UP000789831">
    <property type="component" value="Unassembled WGS sequence"/>
</dbReference>
<dbReference type="SUPFAM" id="SSF47095">
    <property type="entry name" value="HMG-box"/>
    <property type="match status" value="1"/>
</dbReference>
<proteinExistence type="predicted"/>
<keyword evidence="3" id="KW-1185">Reference proteome</keyword>
<gene>
    <name evidence="2" type="ORF">AGERDE_LOCUS10183</name>
</gene>
<evidence type="ECO:0000313" key="3">
    <source>
        <dbReference type="Proteomes" id="UP000789831"/>
    </source>
</evidence>